<dbReference type="Gene3D" id="1.10.10.10">
    <property type="entry name" value="Winged helix-like DNA-binding domain superfamily/Winged helix DNA-binding domain"/>
    <property type="match status" value="1"/>
</dbReference>
<dbReference type="Proteomes" id="UP000033066">
    <property type="component" value="Chromosome"/>
</dbReference>
<sequence length="119" mass="13699">MFLKFIENLQKLGFTSNEAKIYSTLICLKRAKASEIARNSGVPRSKIYRTLRGMKKKGYVQIIEGKPTFFCAVQPEELIFRIRADFIHSLNEIVIELNALSLDSNVFFQENIQNIKAKI</sequence>
<evidence type="ECO:0000313" key="2">
    <source>
        <dbReference type="EMBL" id="AKB81714.1"/>
    </source>
</evidence>
<dbReference type="GeneID" id="24788647"/>
<dbReference type="InterPro" id="IPR051797">
    <property type="entry name" value="TrmB-like"/>
</dbReference>
<dbReference type="PANTHER" id="PTHR34293">
    <property type="entry name" value="HTH-TYPE TRANSCRIPTIONAL REGULATOR TRMBL2"/>
    <property type="match status" value="1"/>
</dbReference>
<dbReference type="SUPFAM" id="SSF46785">
    <property type="entry name" value="Winged helix' DNA-binding domain"/>
    <property type="match status" value="1"/>
</dbReference>
<dbReference type="PANTHER" id="PTHR34293:SF1">
    <property type="entry name" value="HTH-TYPE TRANSCRIPTIONAL REGULATOR TRMBL2"/>
    <property type="match status" value="1"/>
</dbReference>
<dbReference type="AlphaFoldDB" id="A0A0E3WVA8"/>
<dbReference type="EMBL" id="CP009517">
    <property type="protein sequence ID" value="AKB81714.1"/>
    <property type="molecule type" value="Genomic_DNA"/>
</dbReference>
<reference evidence="2" key="1">
    <citation type="submission" date="2014-07" db="EMBL/GenBank/DDBJ databases">
        <title>Methanogenic archaea and the global carbon cycle.</title>
        <authorList>
            <person name="Henriksen J.R."/>
            <person name="Luke J."/>
            <person name="Reinhart S."/>
            <person name="Benedict M.N."/>
            <person name="Youngblut N.D."/>
            <person name="Metcalf M.E."/>
            <person name="Whitaker R.J."/>
            <person name="Metcalf W.W."/>
        </authorList>
    </citation>
    <scope>NUCLEOTIDE SEQUENCE [LARGE SCALE GENOMIC DNA]</scope>
    <source>
        <strain evidence="2">3</strain>
    </source>
</reference>
<dbReference type="KEGG" id="mbak:MSBR3_1136"/>
<proteinExistence type="predicted"/>
<accession>A0A0E3WVA8</accession>
<dbReference type="HOGENOM" id="CLU_156334_0_0_2"/>
<dbReference type="InterPro" id="IPR036390">
    <property type="entry name" value="WH_DNA-bd_sf"/>
</dbReference>
<dbReference type="RefSeq" id="WP_048107160.1">
    <property type="nucleotide sequence ID" value="NZ_CP009517.1"/>
</dbReference>
<evidence type="ECO:0000313" key="3">
    <source>
        <dbReference type="Proteomes" id="UP000033066"/>
    </source>
</evidence>
<evidence type="ECO:0000259" key="1">
    <source>
        <dbReference type="Pfam" id="PF01978"/>
    </source>
</evidence>
<gene>
    <name evidence="2" type="ORF">MSBR3_1136</name>
</gene>
<name>A0A0E3WVA8_METBA</name>
<feature type="domain" description="Transcription regulator TrmB N-terminal" evidence="1">
    <location>
        <begin position="9"/>
        <end position="76"/>
    </location>
</feature>
<dbReference type="OrthoDB" id="30795at2157"/>
<dbReference type="Pfam" id="PF01978">
    <property type="entry name" value="TrmB"/>
    <property type="match status" value="1"/>
</dbReference>
<protein>
    <submittedName>
        <fullName evidence="2">Transcriptional regulator, TrmB family</fullName>
    </submittedName>
</protein>
<dbReference type="STRING" id="1434107.MSBR3_1136"/>
<keyword evidence="3" id="KW-1185">Reference proteome</keyword>
<dbReference type="PATRIC" id="fig|1434107.4.peg.1497"/>
<dbReference type="InterPro" id="IPR002831">
    <property type="entry name" value="Tscrpt_reg_TrmB_N"/>
</dbReference>
<organism evidence="2 3">
    <name type="scientific">Methanosarcina barkeri 3</name>
    <dbReference type="NCBI Taxonomy" id="1434107"/>
    <lineage>
        <taxon>Archaea</taxon>
        <taxon>Methanobacteriati</taxon>
        <taxon>Methanobacteriota</taxon>
        <taxon>Stenosarchaea group</taxon>
        <taxon>Methanomicrobia</taxon>
        <taxon>Methanosarcinales</taxon>
        <taxon>Methanosarcinaceae</taxon>
        <taxon>Methanosarcina</taxon>
    </lineage>
</organism>
<dbReference type="InterPro" id="IPR036388">
    <property type="entry name" value="WH-like_DNA-bd_sf"/>
</dbReference>